<dbReference type="Gene3D" id="3.40.190.10">
    <property type="entry name" value="Periplasmic binding protein-like II"/>
    <property type="match status" value="2"/>
</dbReference>
<gene>
    <name evidence="2" type="ORF">GZ78_13005</name>
</gene>
<dbReference type="AlphaFoldDB" id="A0A081NIZ0"/>
<dbReference type="GO" id="GO:0015888">
    <property type="term" value="P:thiamine transport"/>
    <property type="evidence" value="ECO:0007669"/>
    <property type="project" value="TreeGrafter"/>
</dbReference>
<dbReference type="GO" id="GO:0030976">
    <property type="term" value="F:thiamine pyrophosphate binding"/>
    <property type="evidence" value="ECO:0007669"/>
    <property type="project" value="TreeGrafter"/>
</dbReference>
<sequence length="353" mass="39987">MKRQLWLVIFSVMSAVGLLFSWQAFALTDLQRLEKAASDEGRLETATMPDDWANWGQTWRDLRKRYGIAQRDTDMSSAEVISKIKAERKHSTLDIGDSGLEFASVAKSQSITQPYKPSTWHEIPDWAKDPDGHWMLSYTGTMSFIVNLEKVKSVPRSWKDLLNGRQKLSIGPVGKGSQPTNAVLSASIAMGGSEEDLMPGIRLFSKLAQEKRLTLVPPSVTNLERGEIEVAVLWDFNALNYRNIIDPKKFEVVIPSDGSVISGYSTIINKWAKHPNAAKLAREYILSDAGQINLARGFARPIRPVSLPDDVKKYLLPEEQYRNARLIKDVSAWRRSAREVPYLWQDYVLFYLN</sequence>
<evidence type="ECO:0000313" key="3">
    <source>
        <dbReference type="Proteomes" id="UP000028073"/>
    </source>
</evidence>
<keyword evidence="3" id="KW-1185">Reference proteome</keyword>
<protein>
    <submittedName>
        <fullName evidence="2">ABC transporter substrate-binding protein</fullName>
    </submittedName>
</protein>
<organism evidence="2 3">
    <name type="scientific">Endozoicomonas numazuensis</name>
    <dbReference type="NCBI Taxonomy" id="1137799"/>
    <lineage>
        <taxon>Bacteria</taxon>
        <taxon>Pseudomonadati</taxon>
        <taxon>Pseudomonadota</taxon>
        <taxon>Gammaproteobacteria</taxon>
        <taxon>Oceanospirillales</taxon>
        <taxon>Endozoicomonadaceae</taxon>
        <taxon>Endozoicomonas</taxon>
    </lineage>
</organism>
<dbReference type="SUPFAM" id="SSF53850">
    <property type="entry name" value="Periplasmic binding protein-like II"/>
    <property type="match status" value="1"/>
</dbReference>
<dbReference type="PANTHER" id="PTHR30006:SF2">
    <property type="entry name" value="ABC TRANSPORTER SUBSTRATE-BINDING PROTEIN"/>
    <property type="match status" value="1"/>
</dbReference>
<accession>A0A081NIZ0</accession>
<dbReference type="PANTHER" id="PTHR30006">
    <property type="entry name" value="THIAMINE-BINDING PERIPLASMIC PROTEIN-RELATED"/>
    <property type="match status" value="1"/>
</dbReference>
<dbReference type="GO" id="GO:0030288">
    <property type="term" value="C:outer membrane-bounded periplasmic space"/>
    <property type="evidence" value="ECO:0007669"/>
    <property type="project" value="TreeGrafter"/>
</dbReference>
<keyword evidence="1" id="KW-0732">Signal</keyword>
<dbReference type="Proteomes" id="UP000028073">
    <property type="component" value="Unassembled WGS sequence"/>
</dbReference>
<evidence type="ECO:0000313" key="2">
    <source>
        <dbReference type="EMBL" id="KEQ18413.1"/>
    </source>
</evidence>
<reference evidence="2 3" key="1">
    <citation type="submission" date="2014-06" db="EMBL/GenBank/DDBJ databases">
        <title>Whole Genome Sequences of Three Symbiotic Endozoicomonas Bacteria.</title>
        <authorList>
            <person name="Neave M.J."/>
            <person name="Apprill A."/>
            <person name="Voolstra C.R."/>
        </authorList>
    </citation>
    <scope>NUCLEOTIDE SEQUENCE [LARGE SCALE GENOMIC DNA]</scope>
    <source>
        <strain evidence="2 3">DSM 25634</strain>
    </source>
</reference>
<dbReference type="EMBL" id="JOKH01000002">
    <property type="protein sequence ID" value="KEQ18413.1"/>
    <property type="molecule type" value="Genomic_DNA"/>
</dbReference>
<evidence type="ECO:0000256" key="1">
    <source>
        <dbReference type="ARBA" id="ARBA00022729"/>
    </source>
</evidence>
<comment type="caution">
    <text evidence="2">The sequence shown here is derived from an EMBL/GenBank/DDBJ whole genome shotgun (WGS) entry which is preliminary data.</text>
</comment>
<dbReference type="RefSeq" id="WP_034835714.1">
    <property type="nucleotide sequence ID" value="NZ_JOKH01000002.1"/>
</dbReference>
<dbReference type="OrthoDB" id="305758at2"/>
<dbReference type="STRING" id="1137799.GZ78_13005"/>
<dbReference type="GO" id="GO:0030975">
    <property type="term" value="F:thiamine binding"/>
    <property type="evidence" value="ECO:0007669"/>
    <property type="project" value="TreeGrafter"/>
</dbReference>
<dbReference type="eggNOG" id="COG1840">
    <property type="taxonomic scope" value="Bacteria"/>
</dbReference>
<name>A0A081NIZ0_9GAMM</name>
<dbReference type="Pfam" id="PF13343">
    <property type="entry name" value="SBP_bac_6"/>
    <property type="match status" value="1"/>
</dbReference>
<proteinExistence type="predicted"/>